<evidence type="ECO:0008006" key="3">
    <source>
        <dbReference type="Google" id="ProtNLM"/>
    </source>
</evidence>
<dbReference type="HOGENOM" id="CLU_2045568_0_0_9"/>
<dbReference type="PATRIC" id="fig|545697.3.peg.3290"/>
<dbReference type="AlphaFoldDB" id="L1Q2G3"/>
<protein>
    <recommendedName>
        <fullName evidence="3">DUF3221 domain-containing protein</fullName>
    </recommendedName>
</protein>
<proteinExistence type="predicted"/>
<gene>
    <name evidence="1" type="ORF">HMPREF0216_03366</name>
</gene>
<comment type="caution">
    <text evidence="1">The sequence shown here is derived from an EMBL/GenBank/DDBJ whole genome shotgun (WGS) entry which is preliminary data.</text>
</comment>
<evidence type="ECO:0000313" key="2">
    <source>
        <dbReference type="Proteomes" id="UP000010420"/>
    </source>
</evidence>
<dbReference type="STRING" id="545697.HMPREF0216_03366"/>
<dbReference type="eggNOG" id="ENOG5030H9R">
    <property type="taxonomic scope" value="Bacteria"/>
</dbReference>
<keyword evidence="2" id="KW-1185">Reference proteome</keyword>
<organism evidence="1 2">
    <name type="scientific">Clostridium celatum DSM 1785</name>
    <dbReference type="NCBI Taxonomy" id="545697"/>
    <lineage>
        <taxon>Bacteria</taxon>
        <taxon>Bacillati</taxon>
        <taxon>Bacillota</taxon>
        <taxon>Clostridia</taxon>
        <taxon>Eubacteriales</taxon>
        <taxon>Clostridiaceae</taxon>
        <taxon>Clostridium</taxon>
    </lineage>
</organism>
<sequence length="127" mass="14255">MRKSIFTLFLGCICIISILGGCSKVNKVSMTGRYLKSTSDTHLIIDENNSPIVMGNSSKKDSIFEGLQTGDKIEIICNSEIRETYPAGTDIYSCKLIERGTIEDIPKETLKSLEEMEWTFDFSEIDN</sequence>
<dbReference type="Proteomes" id="UP000010420">
    <property type="component" value="Unassembled WGS sequence"/>
</dbReference>
<name>L1Q2G3_9CLOT</name>
<reference evidence="1 2" key="1">
    <citation type="submission" date="2012-05" db="EMBL/GenBank/DDBJ databases">
        <authorList>
            <person name="Weinstock G."/>
            <person name="Sodergren E."/>
            <person name="Lobos E.A."/>
            <person name="Fulton L."/>
            <person name="Fulton R."/>
            <person name="Courtney L."/>
            <person name="Fronick C."/>
            <person name="O'Laughlin M."/>
            <person name="Godfrey J."/>
            <person name="Wilson R.M."/>
            <person name="Miner T."/>
            <person name="Farmer C."/>
            <person name="Delehaunty K."/>
            <person name="Cordes M."/>
            <person name="Minx P."/>
            <person name="Tomlinson C."/>
            <person name="Chen J."/>
            <person name="Wollam A."/>
            <person name="Pepin K.H."/>
            <person name="Bhonagiri V."/>
            <person name="Zhang X."/>
            <person name="Suruliraj S."/>
            <person name="Warren W."/>
            <person name="Mitreva M."/>
            <person name="Mardis E.R."/>
            <person name="Wilson R.K."/>
        </authorList>
    </citation>
    <scope>NUCLEOTIDE SEQUENCE [LARGE SCALE GENOMIC DNA]</scope>
    <source>
        <strain evidence="1 2">DSM 1785</strain>
    </source>
</reference>
<dbReference type="EMBL" id="AMEZ01000135">
    <property type="protein sequence ID" value="EKY22168.1"/>
    <property type="molecule type" value="Genomic_DNA"/>
</dbReference>
<dbReference type="OrthoDB" id="1913099at2"/>
<dbReference type="RefSeq" id="WP_005216249.1">
    <property type="nucleotide sequence ID" value="NZ_KB291716.1"/>
</dbReference>
<accession>L1Q2G3</accession>
<evidence type="ECO:0000313" key="1">
    <source>
        <dbReference type="EMBL" id="EKY22168.1"/>
    </source>
</evidence>
<dbReference type="PROSITE" id="PS51257">
    <property type="entry name" value="PROKAR_LIPOPROTEIN"/>
    <property type="match status" value="1"/>
</dbReference>